<organism evidence="1 2">
    <name type="scientific">Deinococcus gobiensis (strain DSM 21396 / JCM 16679 / CGMCC 1.7299 / I-0)</name>
    <dbReference type="NCBI Taxonomy" id="745776"/>
    <lineage>
        <taxon>Bacteria</taxon>
        <taxon>Thermotogati</taxon>
        <taxon>Deinococcota</taxon>
        <taxon>Deinococci</taxon>
        <taxon>Deinococcales</taxon>
        <taxon>Deinococcaceae</taxon>
        <taxon>Deinococcus</taxon>
    </lineage>
</organism>
<reference evidence="1 2" key="1">
    <citation type="journal article" date="2012" name="PLoS ONE">
        <title>Genome sequence and transcriptome analysis of the radioresistant bacterium Deinococcus gobiensis: insights into the extreme environmental adaptations.</title>
        <authorList>
            <person name="Yuan M."/>
            <person name="Chen M."/>
            <person name="Zhang W."/>
            <person name="Lu W."/>
            <person name="Wang J."/>
            <person name="Yang M."/>
            <person name="Zhao P."/>
            <person name="Tang R."/>
            <person name="Li X."/>
            <person name="Hao Y."/>
            <person name="Zhou Z."/>
            <person name="Zhan Y."/>
            <person name="Yu H."/>
            <person name="Teng C."/>
            <person name="Yan Y."/>
            <person name="Ping S."/>
            <person name="Wang Y."/>
            <person name="Lin M."/>
        </authorList>
    </citation>
    <scope>NUCLEOTIDE SEQUENCE [LARGE SCALE GENOMIC DNA]</scope>
    <source>
        <strain evidence="1 2">I-0</strain>
    </source>
</reference>
<dbReference type="Proteomes" id="UP000007575">
    <property type="component" value="Chromosome"/>
</dbReference>
<evidence type="ECO:0000313" key="2">
    <source>
        <dbReference type="Proteomes" id="UP000007575"/>
    </source>
</evidence>
<dbReference type="HOGENOM" id="CLU_3215244_0_0_0"/>
<name>H8GXF0_DEIGI</name>
<sequence length="44" mass="4701">MSKPPPQTVVHVATGNPVAAKKQQDWLRRALATAPQQPTPKKAG</sequence>
<accession>H8GXF0</accession>
<proteinExistence type="predicted"/>
<dbReference type="PATRIC" id="fig|745776.4.peg.2004"/>
<evidence type="ECO:0000313" key="1">
    <source>
        <dbReference type="EMBL" id="AFD25879.1"/>
    </source>
</evidence>
<gene>
    <name evidence="1" type="ordered locus">DGo_CA1952</name>
</gene>
<dbReference type="EMBL" id="CP002191">
    <property type="protein sequence ID" value="AFD25879.1"/>
    <property type="molecule type" value="Genomic_DNA"/>
</dbReference>
<protein>
    <submittedName>
        <fullName evidence="1">Uncharacterized protein</fullName>
    </submittedName>
</protein>
<dbReference type="KEGG" id="dgo:DGo_CA1952"/>
<dbReference type="RefSeq" id="WP_014685362.1">
    <property type="nucleotide sequence ID" value="NC_017790.1"/>
</dbReference>
<dbReference type="AlphaFoldDB" id="H8GXF0"/>
<keyword evidence="2" id="KW-1185">Reference proteome</keyword>